<evidence type="ECO:0000256" key="2">
    <source>
        <dbReference type="ARBA" id="ARBA00022737"/>
    </source>
</evidence>
<dbReference type="Pfam" id="PF25023">
    <property type="entry name" value="TEN_YD-shell"/>
    <property type="match status" value="1"/>
</dbReference>
<proteinExistence type="inferred from homology"/>
<organism evidence="7 8">
    <name type="scientific">Hafnia alvei</name>
    <dbReference type="NCBI Taxonomy" id="569"/>
    <lineage>
        <taxon>Bacteria</taxon>
        <taxon>Pseudomonadati</taxon>
        <taxon>Pseudomonadota</taxon>
        <taxon>Gammaproteobacteria</taxon>
        <taxon>Enterobacterales</taxon>
        <taxon>Hafniaceae</taxon>
        <taxon>Hafnia</taxon>
    </lineage>
</organism>
<feature type="domain" description="DUF6531" evidence="5">
    <location>
        <begin position="420"/>
        <end position="489"/>
    </location>
</feature>
<feature type="compositionally biased region" description="Polar residues" evidence="3">
    <location>
        <begin position="399"/>
        <end position="420"/>
    </location>
</feature>
<feature type="region of interest" description="Disordered" evidence="3">
    <location>
        <begin position="369"/>
        <end position="420"/>
    </location>
</feature>
<dbReference type="Gene3D" id="2.180.10.10">
    <property type="entry name" value="RHS repeat-associated core"/>
    <property type="match status" value="3"/>
</dbReference>
<feature type="domain" description="Teneurin-like YD-shell" evidence="6">
    <location>
        <begin position="881"/>
        <end position="1044"/>
    </location>
</feature>
<evidence type="ECO:0000256" key="3">
    <source>
        <dbReference type="SAM" id="MobiDB-lite"/>
    </source>
</evidence>
<dbReference type="Pfam" id="PF03527">
    <property type="entry name" value="RHS"/>
    <property type="match status" value="1"/>
</dbReference>
<dbReference type="SUPFAM" id="SSF50969">
    <property type="entry name" value="YVTN repeat-like/Quinoprotein amine dehydrogenase"/>
    <property type="match status" value="1"/>
</dbReference>
<dbReference type="NCBIfam" id="TIGR01643">
    <property type="entry name" value="YD_repeat_2x"/>
    <property type="match status" value="5"/>
</dbReference>
<evidence type="ECO:0000259" key="5">
    <source>
        <dbReference type="Pfam" id="PF20148"/>
    </source>
</evidence>
<dbReference type="Pfam" id="PF20148">
    <property type="entry name" value="DUF6531"/>
    <property type="match status" value="1"/>
</dbReference>
<dbReference type="PANTHER" id="PTHR32305:SF15">
    <property type="entry name" value="PROTEIN RHSA-RELATED"/>
    <property type="match status" value="1"/>
</dbReference>
<dbReference type="InterPro" id="IPR045351">
    <property type="entry name" value="DUF6531"/>
</dbReference>
<name>A0A1C6YY97_HAFAL</name>
<dbReference type="OrthoDB" id="6043530at2"/>
<dbReference type="EMBL" id="FMIQ01000022">
    <property type="protein sequence ID" value="SCM51844.1"/>
    <property type="molecule type" value="Genomic_DNA"/>
</dbReference>
<evidence type="ECO:0000313" key="7">
    <source>
        <dbReference type="EMBL" id="SCM51844.1"/>
    </source>
</evidence>
<dbReference type="PANTHER" id="PTHR32305">
    <property type="match status" value="1"/>
</dbReference>
<evidence type="ECO:0000259" key="6">
    <source>
        <dbReference type="Pfam" id="PF25023"/>
    </source>
</evidence>
<dbReference type="InterPro" id="IPR056823">
    <property type="entry name" value="TEN-like_YD-shell"/>
</dbReference>
<accession>A0A1C6YY97</accession>
<comment type="similarity">
    <text evidence="1">Belongs to the RHS family.</text>
</comment>
<dbReference type="Gene3D" id="2.60.40.10">
    <property type="entry name" value="Immunoglobulins"/>
    <property type="match status" value="1"/>
</dbReference>
<dbReference type="InterPro" id="IPR001826">
    <property type="entry name" value="RHS"/>
</dbReference>
<dbReference type="InterPro" id="IPR050708">
    <property type="entry name" value="T6SS_VgrG/RHS"/>
</dbReference>
<gene>
    <name evidence="7" type="ORF">BN1044_01312</name>
</gene>
<protein>
    <submittedName>
        <fullName evidence="7">RHS repeat-associated core domain-containing protein</fullName>
    </submittedName>
</protein>
<dbReference type="InterPro" id="IPR031325">
    <property type="entry name" value="RHS_repeat"/>
</dbReference>
<dbReference type="RefSeq" id="WP_072308028.1">
    <property type="nucleotide sequence ID" value="NZ_FMIQ01000022.1"/>
</dbReference>
<evidence type="ECO:0000256" key="1">
    <source>
        <dbReference type="ARBA" id="ARBA00009455"/>
    </source>
</evidence>
<dbReference type="InterPro" id="IPR022385">
    <property type="entry name" value="Rhs_assc_core"/>
</dbReference>
<dbReference type="InterPro" id="IPR011044">
    <property type="entry name" value="Quino_amine_DH_bsu"/>
</dbReference>
<dbReference type="NCBIfam" id="TIGR03696">
    <property type="entry name" value="Rhs_assc_core"/>
    <property type="match status" value="1"/>
</dbReference>
<keyword evidence="2" id="KW-0677">Repeat</keyword>
<feature type="domain" description="RHS protein conserved region" evidence="4">
    <location>
        <begin position="1389"/>
        <end position="1421"/>
    </location>
</feature>
<evidence type="ECO:0000259" key="4">
    <source>
        <dbReference type="Pfam" id="PF03527"/>
    </source>
</evidence>
<dbReference type="Pfam" id="PF05593">
    <property type="entry name" value="RHS_repeat"/>
    <property type="match status" value="1"/>
</dbReference>
<dbReference type="InterPro" id="IPR006530">
    <property type="entry name" value="YD"/>
</dbReference>
<sequence>MDLLTEYVASIDEELAMFKNNSLITQDYRDCVAKWAKESAISGAFGGPTLEMERVISINGTSTTASQNDSESLSAAIVCPKNRKITVVIKHESTLDLPIPDVNVELFHNATFSPDSKVSAKKTDADGKAEFDDLTPGERYYARTLDESLETHNQELLDAYDVLSQDIFAQLSASWASEKPQWTLSAIATSIAEAFATGLCSSVTDLWDDTKVAYNIISDPVASAEALGQKASGVMACIGNLGIPDINGILNGSKDLARDLMAFFNDEAALYLFARAAMLRLRMFPFGDLLASIAGMIGDILSGIIFGALLSMVAAPVGALFLASKLGKLVSKGIKIVQEVWNALNKILSSIFELVSDFFSPSHKKNHIRQTNAKLGADKETRLGSNNHTELEDERKTHNSPSEDSNGNPENNTTCTESNGCPVSMVNGEELLRLEDASLLGIHPFSFVRQYRSTSVECDSVFGYGWSHSLQHSVRFTDEHIIWLNHENLTTTLPLPDQHIPSGVNPLGKAAVWLGSSDDEYLLSCAALEGWVMHVKRAANGEHGLITGFSNQQQHLNLHYENGLPTRLDNPAGTALQLRYSKTPHGMRLTSVVRIHNCHALMPDTGHKYFVHMRYEYDTNGQLCAAINAAGETERYAYRDDYLFTLRQLAGGAEFYWEWDGRGKSARAIRHWSNLPNLDRSYQWDIPNGCVTVCYEDGSQEVWQHDIRTARLLKSITADGGTTENHYGPQGELLSTINPLGQQTHYSYNRDNQVIAEHLPDGQWLRYRYSRGRRIEKIHVSADGLAKHRERWRYDQHGNVSHYIDAEGHTTQYVWSDDGALTRIHFPDDSYEVFAVNPLGQVYEHTVRDGVVTHYRYDEQGRLVFQGERPPQASNSNLSPNATQFAWDNADRLVAIRWPNGQIKRWQYNAYHQITLEQDELGNQTQFEYLPHSTLLKHIIYANGTSEEYRYDNIHGQVSDIINARHERYHIDYTPGGLVSQEQTFDGRRLCWEYDASGSVAKRTEYGDSLRDDTALITTYQRDVAGRLSSKTTPDGVTVTYGYDGFGHLNLADDAAWPLAWQYDKRGRLTQEHQCFASQHYAYDAVGNLTQMRLPDGQQLDFLHHNGRTTRIDLDGQLLTEHGWHNGQEVTRRHGELVSQFIHDPLQRLQRQQVQRQGEPNLLIQRDYTYDAVGNLASITDQQKGSKTFSHDVRGRFTQETYRPTPALLQAGYAGHSEIFAPDATHNVLGASASPELQALKRTTGNRLTLLGSHHYRYDEYGNCIQDSYGSDQHAVRHYRWDGEHRLVGFRETRHGNEITSFSYDYDCFGRRVRKHNVRTGESRLFFWQDDRLIAECDEKLACPGGHPCAFGPEPHTDATNCRSYVYEPNGNSFRPLAMLGGRGKNTTVFYYINDHLGTPQELVSPSGEMVWSAVYHAYGQQAFTLANHIPQPLRFQGQYHDEESGLSYNRYRYYDVSALRYLSPDPIGLAGGVNAYAYVPSPLSWVDPLGLDGCPGTDDSDIKLKRKLRALEKAQKTSVRTKTLPDGRIRYYDAEVPARTEGPTRGRSHVTEWDPSTGNVTVWEETYDHSGQVNRVHPKMKNGEILDLPHYPPTKADIDAGKATVLGRAIKLAIKK</sequence>
<reference evidence="7 8" key="1">
    <citation type="submission" date="2016-09" db="EMBL/GenBank/DDBJ databases">
        <authorList>
            <person name="Capua I."/>
            <person name="De Benedictis P."/>
            <person name="Joannis T."/>
            <person name="Lombin L.H."/>
            <person name="Cattoli G."/>
        </authorList>
    </citation>
    <scope>NUCLEOTIDE SEQUENCE [LARGE SCALE GENOMIC DNA]</scope>
    <source>
        <strain evidence="7 8">GB001</strain>
    </source>
</reference>
<dbReference type="Proteomes" id="UP000094844">
    <property type="component" value="Unassembled WGS sequence"/>
</dbReference>
<dbReference type="InterPro" id="IPR013783">
    <property type="entry name" value="Ig-like_fold"/>
</dbReference>
<evidence type="ECO:0000313" key="8">
    <source>
        <dbReference type="Proteomes" id="UP000094844"/>
    </source>
</evidence>